<dbReference type="PRINTS" id="PR00173">
    <property type="entry name" value="EDTRNSPORT"/>
</dbReference>
<evidence type="ECO:0000313" key="9">
    <source>
        <dbReference type="EMBL" id="KLU64858.1"/>
    </source>
</evidence>
<accession>A0A0J1FPH0</accession>
<feature type="transmembrane region" description="Helical" evidence="8">
    <location>
        <begin position="136"/>
        <end position="160"/>
    </location>
</feature>
<keyword evidence="7 8" id="KW-0472">Membrane</keyword>
<evidence type="ECO:0000256" key="8">
    <source>
        <dbReference type="SAM" id="Phobius"/>
    </source>
</evidence>
<dbReference type="PANTHER" id="PTHR42865:SF7">
    <property type="entry name" value="PROTON_GLUTAMATE-ASPARTATE SYMPORTER"/>
    <property type="match status" value="1"/>
</dbReference>
<comment type="caution">
    <text evidence="9">The sequence shown here is derived from an EMBL/GenBank/DDBJ whole genome shotgun (WGS) entry which is preliminary data.</text>
</comment>
<dbReference type="GO" id="GO:0005886">
    <property type="term" value="C:plasma membrane"/>
    <property type="evidence" value="ECO:0007669"/>
    <property type="project" value="UniProtKB-SubCell"/>
</dbReference>
<evidence type="ECO:0000256" key="7">
    <source>
        <dbReference type="ARBA" id="ARBA00023136"/>
    </source>
</evidence>
<dbReference type="PATRIC" id="fig|476652.3.peg.3359"/>
<keyword evidence="3" id="KW-1003">Cell membrane</keyword>
<evidence type="ECO:0000256" key="4">
    <source>
        <dbReference type="ARBA" id="ARBA00022692"/>
    </source>
</evidence>
<feature type="transmembrane region" description="Helical" evidence="8">
    <location>
        <begin position="301"/>
        <end position="320"/>
    </location>
</feature>
<keyword evidence="4 8" id="KW-0812">Transmembrane</keyword>
<name>A0A0J1FPH0_9FIRM</name>
<dbReference type="PANTHER" id="PTHR42865">
    <property type="entry name" value="PROTON/GLUTAMATE-ASPARTATE SYMPORTER"/>
    <property type="match status" value="1"/>
</dbReference>
<dbReference type="GO" id="GO:0006835">
    <property type="term" value="P:dicarboxylic acid transport"/>
    <property type="evidence" value="ECO:0007669"/>
    <property type="project" value="TreeGrafter"/>
</dbReference>
<keyword evidence="10" id="KW-1185">Reference proteome</keyword>
<protein>
    <submittedName>
        <fullName evidence="9">Proton glutamate symport protein</fullName>
    </submittedName>
</protein>
<dbReference type="STRING" id="476652.DEAC_c31860"/>
<dbReference type="InterPro" id="IPR001991">
    <property type="entry name" value="Na-dicarboxylate_symporter"/>
</dbReference>
<proteinExistence type="predicted"/>
<dbReference type="SUPFAM" id="SSF118215">
    <property type="entry name" value="Proton glutamate symport protein"/>
    <property type="match status" value="1"/>
</dbReference>
<evidence type="ECO:0000313" key="10">
    <source>
        <dbReference type="Proteomes" id="UP000036356"/>
    </source>
</evidence>
<dbReference type="GO" id="GO:0015293">
    <property type="term" value="F:symporter activity"/>
    <property type="evidence" value="ECO:0007669"/>
    <property type="project" value="UniProtKB-KW"/>
</dbReference>
<dbReference type="Proteomes" id="UP000036356">
    <property type="component" value="Unassembled WGS sequence"/>
</dbReference>
<dbReference type="Pfam" id="PF00375">
    <property type="entry name" value="SDF"/>
    <property type="match status" value="1"/>
</dbReference>
<dbReference type="EMBL" id="LDZY01000011">
    <property type="protein sequence ID" value="KLU64858.1"/>
    <property type="molecule type" value="Genomic_DNA"/>
</dbReference>
<feature type="transmembrane region" description="Helical" evidence="8">
    <location>
        <begin position="36"/>
        <end position="61"/>
    </location>
</feature>
<dbReference type="FunFam" id="1.10.3860.10:FF:000001">
    <property type="entry name" value="C4-dicarboxylate transport protein"/>
    <property type="match status" value="1"/>
</dbReference>
<organism evidence="9 10">
    <name type="scientific">Desulfosporosinus acididurans</name>
    <dbReference type="NCBI Taxonomy" id="476652"/>
    <lineage>
        <taxon>Bacteria</taxon>
        <taxon>Bacillati</taxon>
        <taxon>Bacillota</taxon>
        <taxon>Clostridia</taxon>
        <taxon>Eubacteriales</taxon>
        <taxon>Desulfitobacteriaceae</taxon>
        <taxon>Desulfosporosinus</taxon>
    </lineage>
</organism>
<feature type="transmembrane region" description="Helical" evidence="8">
    <location>
        <begin position="181"/>
        <end position="202"/>
    </location>
</feature>
<evidence type="ECO:0000256" key="1">
    <source>
        <dbReference type="ARBA" id="ARBA00004651"/>
    </source>
</evidence>
<keyword evidence="6 8" id="KW-1133">Transmembrane helix</keyword>
<feature type="transmembrane region" description="Helical" evidence="8">
    <location>
        <begin position="340"/>
        <end position="368"/>
    </location>
</feature>
<dbReference type="Gene3D" id="1.10.3860.10">
    <property type="entry name" value="Sodium:dicarboxylate symporter"/>
    <property type="match status" value="1"/>
</dbReference>
<feature type="transmembrane region" description="Helical" evidence="8">
    <location>
        <begin position="208"/>
        <end position="234"/>
    </location>
</feature>
<evidence type="ECO:0000256" key="3">
    <source>
        <dbReference type="ARBA" id="ARBA00022475"/>
    </source>
</evidence>
<gene>
    <name evidence="9" type="primary">gltP</name>
    <name evidence="9" type="ORF">DEAC_c31860</name>
</gene>
<dbReference type="RefSeq" id="WP_047811001.1">
    <property type="nucleotide sequence ID" value="NZ_LDZY01000011.1"/>
</dbReference>
<feature type="transmembrane region" description="Helical" evidence="8">
    <location>
        <begin position="7"/>
        <end position="30"/>
    </location>
</feature>
<sequence>MNKKLAIYIFSGLILGAIVGLMFPSFGVAIQPVGKMFINLIEMVIIPLVFSALVVGASGIADMKKMGRIGLKSIIWFEFITTIILVLGLVLANVLHPGLGVHIQQANVGDYSAAKGQKIDIISMIVNIPPSNLVKAMYNGSMLSIVFFATILGLAIASVTGEAGKVAIRFFEGISQATFTIIRWVMQVAPIGVFALSAYAAGNYGIKVFLPLAKAIGVMYLGLAIVLCVLFPLVSKFILHVPFFKLFRGILDLFIIAFSTASSEAVMPQLIEFVEEIGVPKSISSFVIPLGLSWNDDGTSLYLSVAAMFVAQLGGLHLSISQEAVMILMLVVTSKGMAGVPMAGFVVLLTTATAVGLPMQGIALLAAVDRVLDMARTAVNVIGHPVAAIAVAKWEKEFDESKLQQFLKNGKRSQGISDSADAAR</sequence>
<evidence type="ECO:0000256" key="6">
    <source>
        <dbReference type="ARBA" id="ARBA00022989"/>
    </source>
</evidence>
<dbReference type="InterPro" id="IPR036458">
    <property type="entry name" value="Na:dicarbo_symporter_sf"/>
</dbReference>
<comment type="subcellular location">
    <subcellularLocation>
        <location evidence="1">Cell membrane</location>
        <topology evidence="1">Multi-pass membrane protein</topology>
    </subcellularLocation>
</comment>
<dbReference type="AlphaFoldDB" id="A0A0J1FPH0"/>
<evidence type="ECO:0000256" key="5">
    <source>
        <dbReference type="ARBA" id="ARBA00022847"/>
    </source>
</evidence>
<reference evidence="9 10" key="1">
    <citation type="submission" date="2015-06" db="EMBL/GenBank/DDBJ databases">
        <title>Draft genome of the moderately acidophilic sulfate reducer Candidatus Desulfosporosinus acididurans strain M1.</title>
        <authorList>
            <person name="Poehlein A."/>
            <person name="Petzsch P."/>
            <person name="Johnson B.D."/>
            <person name="Schloemann M."/>
            <person name="Daniel R."/>
            <person name="Muehling M."/>
        </authorList>
    </citation>
    <scope>NUCLEOTIDE SEQUENCE [LARGE SCALE GENOMIC DNA]</scope>
    <source>
        <strain evidence="9 10">M1</strain>
    </source>
</reference>
<keyword evidence="2" id="KW-0813">Transport</keyword>
<keyword evidence="5" id="KW-0769">Symport</keyword>
<evidence type="ECO:0000256" key="2">
    <source>
        <dbReference type="ARBA" id="ARBA00022448"/>
    </source>
</evidence>
<feature type="transmembrane region" description="Helical" evidence="8">
    <location>
        <begin position="73"/>
        <end position="95"/>
    </location>
</feature>